<protein>
    <recommendedName>
        <fullName evidence="3">LamG-like jellyroll fold domain-containing protein</fullName>
    </recommendedName>
</protein>
<dbReference type="Proteomes" id="UP000189670">
    <property type="component" value="Unassembled WGS sequence"/>
</dbReference>
<reference evidence="2" key="1">
    <citation type="submission" date="2012-11" db="EMBL/GenBank/DDBJ databases">
        <authorList>
            <person name="Lucero-Rivera Y.E."/>
            <person name="Tovar-Ramirez D."/>
        </authorList>
    </citation>
    <scope>NUCLEOTIDE SEQUENCE [LARGE SCALE GENOMIC DNA]</scope>
    <source>
        <strain evidence="2">Araruama</strain>
    </source>
</reference>
<sequence length="653" mass="72105">MSENNIRLIDSNIKLYDKDSNPIIIGDITSINNIVIPFDAEIEFQIEVIEGALNLIVKSDYQILKVPVPGFAEISVTNGQLNLWGSAFNKSFPLNDNEDVLIVSEETAIIRISETWERKDLGSYSMAKLAGANCARFISPVSLGVTLGEIGLVYEKDWSICFYVKDNRTNWTPNMLINAGAFFVFIDPQDTGGRLIVGTTETTTGTYACKTEQEFLEGVFVLNYYAEGKRMMIYFNGDLLYDEAKESVTAWDTTKEVFLSKYRNLITWDFDPDFNMAGLGFYNRVLSEEDIIFYCCGNVPSKPVLFLPFSEGGSSVLHSMNVKETYHLYNSNCATFGGGNDYVDTGKNINDLSINYGSAHSVSFNFNASALDGFFFGALNVSGQVKDYAIYVTATGEMSWEFYENTSEFVIFRTAAETISTSTDYNIVITCDGNFDLAGTKLYINGTETSWSNSGNAVNGVTALTENLHVGRRNYAAAPNCFNGLLTNFTIHSKVLSASEISTINNGGFVSDSLTLSYPFAEGAGAVAYDVSGNDNHGTITNANLSTFWGARQDNFHYNLLKGHSKLMYFDDDYINTNQTCATLGIDYNMSFTIAFDVSFASIETMYIFGSQAGSPTYNQGILIYMDADGKISFSSNNHIQKAKEFVGGQVFS</sequence>
<name>A0A1V1PDS1_9BACT</name>
<comment type="caution">
    <text evidence="1">The sequence shown here is derived from an EMBL/GenBank/DDBJ whole genome shotgun (WGS) entry which is preliminary data.</text>
</comment>
<gene>
    <name evidence="1" type="ORF">OMM_01318</name>
</gene>
<dbReference type="InterPro" id="IPR013320">
    <property type="entry name" value="ConA-like_dom_sf"/>
</dbReference>
<dbReference type="EMBL" id="ATBP01000099">
    <property type="protein sequence ID" value="ETR72928.1"/>
    <property type="molecule type" value="Genomic_DNA"/>
</dbReference>
<evidence type="ECO:0008006" key="3">
    <source>
        <dbReference type="Google" id="ProtNLM"/>
    </source>
</evidence>
<dbReference type="Pfam" id="PF13385">
    <property type="entry name" value="Laminin_G_3"/>
    <property type="match status" value="1"/>
</dbReference>
<dbReference type="AlphaFoldDB" id="A0A1V1PDS1"/>
<proteinExistence type="predicted"/>
<evidence type="ECO:0000313" key="2">
    <source>
        <dbReference type="Proteomes" id="UP000189670"/>
    </source>
</evidence>
<evidence type="ECO:0000313" key="1">
    <source>
        <dbReference type="EMBL" id="ETR72928.1"/>
    </source>
</evidence>
<accession>A0A1V1PDS1</accession>
<organism evidence="1 2">
    <name type="scientific">Candidatus Magnetoglobus multicellularis str. Araruama</name>
    <dbReference type="NCBI Taxonomy" id="890399"/>
    <lineage>
        <taxon>Bacteria</taxon>
        <taxon>Pseudomonadati</taxon>
        <taxon>Thermodesulfobacteriota</taxon>
        <taxon>Desulfobacteria</taxon>
        <taxon>Desulfobacterales</taxon>
        <taxon>Desulfobacteraceae</taxon>
        <taxon>Candidatus Magnetoglobus</taxon>
    </lineage>
</organism>
<dbReference type="SUPFAM" id="SSF49899">
    <property type="entry name" value="Concanavalin A-like lectins/glucanases"/>
    <property type="match status" value="2"/>
</dbReference>
<dbReference type="Gene3D" id="2.60.120.200">
    <property type="match status" value="2"/>
</dbReference>